<dbReference type="SUPFAM" id="SSF56935">
    <property type="entry name" value="Porins"/>
    <property type="match status" value="1"/>
</dbReference>
<comment type="caution">
    <text evidence="2">The sequence shown here is derived from an EMBL/GenBank/DDBJ whole genome shotgun (WGS) entry which is preliminary data.</text>
</comment>
<feature type="chain" id="PRO_5046927533" evidence="1">
    <location>
        <begin position="20"/>
        <end position="416"/>
    </location>
</feature>
<evidence type="ECO:0000313" key="3">
    <source>
        <dbReference type="Proteomes" id="UP000658793"/>
    </source>
</evidence>
<feature type="signal peptide" evidence="1">
    <location>
        <begin position="1"/>
        <end position="19"/>
    </location>
</feature>
<dbReference type="EMBL" id="BMGA01000001">
    <property type="protein sequence ID" value="GGA64969.1"/>
    <property type="molecule type" value="Genomic_DNA"/>
</dbReference>
<dbReference type="RefSeq" id="WP_188491605.1">
    <property type="nucleotide sequence ID" value="NZ_BMGA01000001.1"/>
</dbReference>
<protein>
    <submittedName>
        <fullName evidence="2">Membrane protein</fullName>
    </submittedName>
</protein>
<organism evidence="2 3">
    <name type="scientific">Flavobacterium palustre</name>
    <dbReference type="NCBI Taxonomy" id="1476463"/>
    <lineage>
        <taxon>Bacteria</taxon>
        <taxon>Pseudomonadati</taxon>
        <taxon>Bacteroidota</taxon>
        <taxon>Flavobacteriia</taxon>
        <taxon>Flavobacteriales</taxon>
        <taxon>Flavobacteriaceae</taxon>
        <taxon>Flavobacterium</taxon>
    </lineage>
</organism>
<keyword evidence="3" id="KW-1185">Reference proteome</keyword>
<keyword evidence="1" id="KW-0732">Signal</keyword>
<evidence type="ECO:0000313" key="2">
    <source>
        <dbReference type="EMBL" id="GGA64969.1"/>
    </source>
</evidence>
<dbReference type="Gene3D" id="2.40.160.60">
    <property type="entry name" value="Outer membrane protein transport protein (OMPP1/FadL/TodX)"/>
    <property type="match status" value="1"/>
</dbReference>
<sequence>MIRKIITSFCLLLSLASFAQEGTASPYSFYGIGDVRFKGTIESRSMAGVQVEQDSIHINLDNPASFSNLKLTTFTVGGTYNQTTLKNSSASEQAKRTTFDYLAVGLPMGKLGVGFGLIPYSSVGYKITNTSDEAGGSNTRDFGTGGVNKAFFAASYKLFPNLSLGANVEYNFGRIETTNLQYINGVVLGSRELNRADLSGVNFNFGALYQAKLTKKLSLYGSLSYKLESTLASDNTRNRDVVSLNSDFDVTSVEALDEEKESEDLTLPSELRFGLGIGESKKWLVGAQIISASQGDLANTYNSLSNVSYEKAMKYSLGGYFIPNYSSFSSYAKRIVYRAGLKYEETGLVVNSQSIKDKGVSLGFGLPITGSFSNINLGFEFGKRGTTSAGLIQENYVKLSVGLSFNDRWFVKRKFD</sequence>
<gene>
    <name evidence="2" type="ORF">GCM10008015_02240</name>
</gene>
<accession>A0ABQ1H9P3</accession>
<dbReference type="Proteomes" id="UP000658793">
    <property type="component" value="Unassembled WGS sequence"/>
</dbReference>
<name>A0ABQ1H9P3_9FLAO</name>
<evidence type="ECO:0000256" key="1">
    <source>
        <dbReference type="SAM" id="SignalP"/>
    </source>
</evidence>
<proteinExistence type="predicted"/>
<reference evidence="3" key="1">
    <citation type="journal article" date="2019" name="Int. J. Syst. Evol. Microbiol.">
        <title>The Global Catalogue of Microorganisms (GCM) 10K type strain sequencing project: providing services to taxonomists for standard genome sequencing and annotation.</title>
        <authorList>
            <consortium name="The Broad Institute Genomics Platform"/>
            <consortium name="The Broad Institute Genome Sequencing Center for Infectious Disease"/>
            <person name="Wu L."/>
            <person name="Ma J."/>
        </authorList>
    </citation>
    <scope>NUCLEOTIDE SEQUENCE [LARGE SCALE GENOMIC DNA]</scope>
    <source>
        <strain evidence="3">CGMCC 1.12811</strain>
    </source>
</reference>